<organism evidence="1 2">
    <name type="scientific">Aurantiacibacter arachoides</name>
    <dbReference type="NCBI Taxonomy" id="1850444"/>
    <lineage>
        <taxon>Bacteria</taxon>
        <taxon>Pseudomonadati</taxon>
        <taxon>Pseudomonadota</taxon>
        <taxon>Alphaproteobacteria</taxon>
        <taxon>Sphingomonadales</taxon>
        <taxon>Erythrobacteraceae</taxon>
        <taxon>Aurantiacibacter</taxon>
    </lineage>
</organism>
<gene>
    <name evidence="1" type="ORF">GRI62_01310</name>
</gene>
<evidence type="ECO:0000313" key="2">
    <source>
        <dbReference type="Proteomes" id="UP000460626"/>
    </source>
</evidence>
<dbReference type="Proteomes" id="UP000460626">
    <property type="component" value="Unassembled WGS sequence"/>
</dbReference>
<protein>
    <submittedName>
        <fullName evidence="1">Uncharacterized protein</fullName>
    </submittedName>
</protein>
<accession>A0A844ZWI0</accession>
<proteinExistence type="predicted"/>
<dbReference type="RefSeq" id="WP_160731779.1">
    <property type="nucleotide sequence ID" value="NZ_BMJK01000001.1"/>
</dbReference>
<evidence type="ECO:0000313" key="1">
    <source>
        <dbReference type="EMBL" id="MXO92245.1"/>
    </source>
</evidence>
<sequence length="107" mass="11942">MATRQKATVLLLASITGLSLSGCAKHPSEVALRQEFAERRSAFDALANMAKEDSNYSRIADSFSHADWGLPENQRPGDPDPARWARYRQAFAAKTLTGDWYLLLEQD</sequence>
<keyword evidence="2" id="KW-1185">Reference proteome</keyword>
<comment type="caution">
    <text evidence="1">The sequence shown here is derived from an EMBL/GenBank/DDBJ whole genome shotgun (WGS) entry which is preliminary data.</text>
</comment>
<dbReference type="EMBL" id="WTYH01000001">
    <property type="protein sequence ID" value="MXO92245.1"/>
    <property type="molecule type" value="Genomic_DNA"/>
</dbReference>
<dbReference type="AlphaFoldDB" id="A0A844ZWI0"/>
<dbReference type="PROSITE" id="PS51257">
    <property type="entry name" value="PROKAR_LIPOPROTEIN"/>
    <property type="match status" value="1"/>
</dbReference>
<name>A0A844ZWI0_9SPHN</name>
<reference evidence="1 2" key="1">
    <citation type="submission" date="2019-12" db="EMBL/GenBank/DDBJ databases">
        <title>Genomic-based taxomic classification of the family Erythrobacteraceae.</title>
        <authorList>
            <person name="Xu L."/>
        </authorList>
    </citation>
    <scope>NUCLEOTIDE SEQUENCE [LARGE SCALE GENOMIC DNA]</scope>
    <source>
        <strain evidence="1 2">RC4-10-4</strain>
    </source>
</reference>